<gene>
    <name evidence="1" type="ORF">BD311DRAFT_672205</name>
</gene>
<dbReference type="Proteomes" id="UP000292957">
    <property type="component" value="Unassembled WGS sequence"/>
</dbReference>
<name>A0A4Q9MEF4_9APHY</name>
<organism evidence="1">
    <name type="scientific">Dichomitus squalens</name>
    <dbReference type="NCBI Taxonomy" id="114155"/>
    <lineage>
        <taxon>Eukaryota</taxon>
        <taxon>Fungi</taxon>
        <taxon>Dikarya</taxon>
        <taxon>Basidiomycota</taxon>
        <taxon>Agaricomycotina</taxon>
        <taxon>Agaricomycetes</taxon>
        <taxon>Polyporales</taxon>
        <taxon>Polyporaceae</taxon>
        <taxon>Dichomitus</taxon>
    </lineage>
</organism>
<reference evidence="1" key="1">
    <citation type="submission" date="2019-01" db="EMBL/GenBank/DDBJ databases">
        <title>Draft genome sequences of three monokaryotic isolates of the white-rot basidiomycete fungus Dichomitus squalens.</title>
        <authorList>
            <consortium name="DOE Joint Genome Institute"/>
            <person name="Lopez S.C."/>
            <person name="Andreopoulos B."/>
            <person name="Pangilinan J."/>
            <person name="Lipzen A."/>
            <person name="Riley R."/>
            <person name="Ahrendt S."/>
            <person name="Ng V."/>
            <person name="Barry K."/>
            <person name="Daum C."/>
            <person name="Grigoriev I.V."/>
            <person name="Hilden K.S."/>
            <person name="Makela M.R."/>
            <person name="de Vries R.P."/>
        </authorList>
    </citation>
    <scope>NUCLEOTIDE SEQUENCE [LARGE SCALE GENOMIC DNA]</scope>
    <source>
        <strain evidence="1">OM18370.1</strain>
    </source>
</reference>
<sequence>MSGTIQATDAKGPMRSVTVPGYALRTRAQYSGIGPVFSLLYLKRFDTKGGVARKSNAQFYFVRQANAPYFSHDPGLAPAAAMIRFASLSHPVTCNCPSHFPTLLLAMR</sequence>
<dbReference type="AlphaFoldDB" id="A0A4Q9MEF4"/>
<protein>
    <submittedName>
        <fullName evidence="1">Uncharacterized protein</fullName>
    </submittedName>
</protein>
<proteinExistence type="predicted"/>
<evidence type="ECO:0000313" key="1">
    <source>
        <dbReference type="EMBL" id="TBU24246.1"/>
    </source>
</evidence>
<dbReference type="EMBL" id="ML143484">
    <property type="protein sequence ID" value="TBU24246.1"/>
    <property type="molecule type" value="Genomic_DNA"/>
</dbReference>
<accession>A0A4Q9MEF4</accession>